<dbReference type="Gene3D" id="3.40.250.10">
    <property type="entry name" value="Rhodanese-like domain"/>
    <property type="match status" value="1"/>
</dbReference>
<geneLocation type="plasmid" evidence="2 3">
    <name>punnamed1</name>
</geneLocation>
<dbReference type="RefSeq" id="WP_202096637.1">
    <property type="nucleotide sequence ID" value="NZ_CP061036.1"/>
</dbReference>
<evidence type="ECO:0000313" key="2">
    <source>
        <dbReference type="EMBL" id="QQV79358.1"/>
    </source>
</evidence>
<organism evidence="2 3">
    <name type="scientific">Sphingomonas aliaeris</name>
    <dbReference type="NCBI Taxonomy" id="2759526"/>
    <lineage>
        <taxon>Bacteria</taxon>
        <taxon>Pseudomonadati</taxon>
        <taxon>Pseudomonadota</taxon>
        <taxon>Alphaproteobacteria</taxon>
        <taxon>Sphingomonadales</taxon>
        <taxon>Sphingomonadaceae</taxon>
        <taxon>Sphingomonas</taxon>
    </lineage>
</organism>
<dbReference type="AlphaFoldDB" id="A0A974NYZ3"/>
<dbReference type="Pfam" id="PF09828">
    <property type="entry name" value="ChrB_C"/>
    <property type="match status" value="1"/>
</dbReference>
<keyword evidence="2" id="KW-0614">Plasmid</keyword>
<dbReference type="InterPro" id="IPR036873">
    <property type="entry name" value="Rhodanese-like_dom_sf"/>
</dbReference>
<dbReference type="KEGG" id="sari:H5J25_19145"/>
<keyword evidence="3" id="KW-1185">Reference proteome</keyword>
<reference evidence="3" key="1">
    <citation type="submission" date="2020-09" db="EMBL/GenBank/DDBJ databases">
        <title>Sphingomonas sp., a new species isolated from pork steak.</title>
        <authorList>
            <person name="Heidler von Heilborn D."/>
        </authorList>
    </citation>
    <scope>NUCLEOTIDE SEQUENCE [LARGE SCALE GENOMIC DNA]</scope>
    <source>
        <plasmid evidence="3">punnamed1</plasmid>
    </source>
</reference>
<dbReference type="SUPFAM" id="SSF52821">
    <property type="entry name" value="Rhodanese/Cell cycle control phosphatase"/>
    <property type="match status" value="1"/>
</dbReference>
<sequence>MPALNTISPDKLARLVALPGSPSLVDLRSDTSIAIPGSVFRAQSDPSSWRPVGGNSVVTIDAEGTGGAVAAAAILRSEGVSAEALEGGFAAWLAGGLPTVSLTHLPPRHTDGRTWWVTRARPKVDRIACPWLIRRFIDSEARFLFVAPSEVLTVAAQQQAEPFDVSDDRVMWSHRGEFCTFDVMVDAFGLSGDEALTRLAAIVRGADTDRLDVAPEAAGLLAMSLGLSRIYDDDHAQLEAGMIVYDALYRWSRDARGEKHNWTSHQPGRVPAHKEVSA</sequence>
<feature type="domain" description="Rhodanese" evidence="1">
    <location>
        <begin position="35"/>
        <end position="101"/>
    </location>
</feature>
<dbReference type="Proteomes" id="UP000595894">
    <property type="component" value="Plasmid punnamed1"/>
</dbReference>
<gene>
    <name evidence="2" type="ORF">H5J25_19145</name>
</gene>
<protein>
    <submittedName>
        <fullName evidence="2">Chromate resistance protein</fullName>
    </submittedName>
</protein>
<evidence type="ECO:0000259" key="1">
    <source>
        <dbReference type="PROSITE" id="PS50206"/>
    </source>
</evidence>
<proteinExistence type="predicted"/>
<dbReference type="InterPro" id="IPR018634">
    <property type="entry name" value="ChrB_C"/>
</dbReference>
<name>A0A974NYZ3_9SPHN</name>
<dbReference type="InterPro" id="IPR001763">
    <property type="entry name" value="Rhodanese-like_dom"/>
</dbReference>
<dbReference type="PROSITE" id="PS50206">
    <property type="entry name" value="RHODANESE_3"/>
    <property type="match status" value="1"/>
</dbReference>
<dbReference type="EMBL" id="CP061036">
    <property type="protein sequence ID" value="QQV79358.1"/>
    <property type="molecule type" value="Genomic_DNA"/>
</dbReference>
<accession>A0A974NYZ3</accession>
<evidence type="ECO:0000313" key="3">
    <source>
        <dbReference type="Proteomes" id="UP000595894"/>
    </source>
</evidence>